<proteinExistence type="predicted"/>
<evidence type="ECO:0000313" key="2">
    <source>
        <dbReference type="Proteomes" id="UP000593573"/>
    </source>
</evidence>
<feature type="non-terminal residue" evidence="1">
    <location>
        <position position="40"/>
    </location>
</feature>
<dbReference type="EMBL" id="JABFAB010000011">
    <property type="protein sequence ID" value="MBA0664405.1"/>
    <property type="molecule type" value="Genomic_DNA"/>
</dbReference>
<gene>
    <name evidence="1" type="ORF">Goklo_004417</name>
</gene>
<reference evidence="1 2" key="1">
    <citation type="journal article" date="2019" name="Genome Biol. Evol.">
        <title>Insights into the evolution of the New World diploid cottons (Gossypium, subgenus Houzingenia) based on genome sequencing.</title>
        <authorList>
            <person name="Grover C.E."/>
            <person name="Arick M.A. 2nd"/>
            <person name="Thrash A."/>
            <person name="Conover J.L."/>
            <person name="Sanders W.S."/>
            <person name="Peterson D.G."/>
            <person name="Frelichowski J.E."/>
            <person name="Scheffler J.A."/>
            <person name="Scheffler B.E."/>
            <person name="Wendel J.F."/>
        </authorList>
    </citation>
    <scope>NUCLEOTIDE SEQUENCE [LARGE SCALE GENOMIC DNA]</scope>
    <source>
        <strain evidence="1">57</strain>
        <tissue evidence="1">Leaf</tissue>
    </source>
</reference>
<dbReference type="AlphaFoldDB" id="A0A7J8VNL0"/>
<evidence type="ECO:0000313" key="1">
    <source>
        <dbReference type="EMBL" id="MBA0664405.1"/>
    </source>
</evidence>
<accession>A0A7J8VNL0</accession>
<dbReference type="Proteomes" id="UP000593573">
    <property type="component" value="Unassembled WGS sequence"/>
</dbReference>
<keyword evidence="2" id="KW-1185">Reference proteome</keyword>
<organism evidence="1 2">
    <name type="scientific">Gossypium klotzschianum</name>
    <dbReference type="NCBI Taxonomy" id="34286"/>
    <lineage>
        <taxon>Eukaryota</taxon>
        <taxon>Viridiplantae</taxon>
        <taxon>Streptophyta</taxon>
        <taxon>Embryophyta</taxon>
        <taxon>Tracheophyta</taxon>
        <taxon>Spermatophyta</taxon>
        <taxon>Magnoliopsida</taxon>
        <taxon>eudicotyledons</taxon>
        <taxon>Gunneridae</taxon>
        <taxon>Pentapetalae</taxon>
        <taxon>rosids</taxon>
        <taxon>malvids</taxon>
        <taxon>Malvales</taxon>
        <taxon>Malvaceae</taxon>
        <taxon>Malvoideae</taxon>
        <taxon>Gossypium</taxon>
    </lineage>
</organism>
<sequence>MSTTVVLKLLGRSIRFVALQNRVHSLWKPSLPFQLVDIEN</sequence>
<name>A0A7J8VNL0_9ROSI</name>
<comment type="caution">
    <text evidence="1">The sequence shown here is derived from an EMBL/GenBank/DDBJ whole genome shotgun (WGS) entry which is preliminary data.</text>
</comment>
<dbReference type="OrthoDB" id="984865at2759"/>
<protein>
    <submittedName>
        <fullName evidence="1">Uncharacterized protein</fullName>
    </submittedName>
</protein>